<proteinExistence type="predicted"/>
<accession>A0A409X2W8</accession>
<gene>
    <name evidence="1" type="ORF">CVT24_011789</name>
</gene>
<keyword evidence="2" id="KW-1185">Reference proteome</keyword>
<evidence type="ECO:0000313" key="2">
    <source>
        <dbReference type="Proteomes" id="UP000284842"/>
    </source>
</evidence>
<protein>
    <submittedName>
        <fullName evidence="1">Uncharacterized protein</fullName>
    </submittedName>
</protein>
<comment type="caution">
    <text evidence="1">The sequence shown here is derived from an EMBL/GenBank/DDBJ whole genome shotgun (WGS) entry which is preliminary data.</text>
</comment>
<sequence>MAFISSTGPYKTSRRDDTITSNTTHKVLLQNHNKAYTQLYMDHMRLQIRYDML</sequence>
<dbReference type="InParanoid" id="A0A409X2W8"/>
<dbReference type="AlphaFoldDB" id="A0A409X2W8"/>
<dbReference type="EMBL" id="NHTK01004757">
    <property type="protein sequence ID" value="PPQ85102.1"/>
    <property type="molecule type" value="Genomic_DNA"/>
</dbReference>
<evidence type="ECO:0000313" key="1">
    <source>
        <dbReference type="EMBL" id="PPQ85102.1"/>
    </source>
</evidence>
<name>A0A409X2W8_9AGAR</name>
<dbReference type="Proteomes" id="UP000284842">
    <property type="component" value="Unassembled WGS sequence"/>
</dbReference>
<reference evidence="1 2" key="1">
    <citation type="journal article" date="2018" name="Evol. Lett.">
        <title>Horizontal gene cluster transfer increased hallucinogenic mushroom diversity.</title>
        <authorList>
            <person name="Reynolds H.T."/>
            <person name="Vijayakumar V."/>
            <person name="Gluck-Thaler E."/>
            <person name="Korotkin H.B."/>
            <person name="Matheny P.B."/>
            <person name="Slot J.C."/>
        </authorList>
    </citation>
    <scope>NUCLEOTIDE SEQUENCE [LARGE SCALE GENOMIC DNA]</scope>
    <source>
        <strain evidence="1 2">2629</strain>
    </source>
</reference>
<organism evidence="1 2">
    <name type="scientific">Panaeolus cyanescens</name>
    <dbReference type="NCBI Taxonomy" id="181874"/>
    <lineage>
        <taxon>Eukaryota</taxon>
        <taxon>Fungi</taxon>
        <taxon>Dikarya</taxon>
        <taxon>Basidiomycota</taxon>
        <taxon>Agaricomycotina</taxon>
        <taxon>Agaricomycetes</taxon>
        <taxon>Agaricomycetidae</taxon>
        <taxon>Agaricales</taxon>
        <taxon>Agaricineae</taxon>
        <taxon>Galeropsidaceae</taxon>
        <taxon>Panaeolus</taxon>
    </lineage>
</organism>